<evidence type="ECO:0000313" key="4">
    <source>
        <dbReference type="Proteomes" id="UP001499987"/>
    </source>
</evidence>
<keyword evidence="2" id="KW-0560">Oxidoreductase</keyword>
<dbReference type="EMBL" id="BAAALD010000002">
    <property type="protein sequence ID" value="GAA1069796.1"/>
    <property type="molecule type" value="Genomic_DNA"/>
</dbReference>
<dbReference type="RefSeq" id="WP_344621638.1">
    <property type="nucleotide sequence ID" value="NZ_BAAALD010000002.1"/>
</dbReference>
<keyword evidence="4" id="KW-1185">Reference proteome</keyword>
<evidence type="ECO:0000313" key="3">
    <source>
        <dbReference type="EMBL" id="GAA1069796.1"/>
    </source>
</evidence>
<evidence type="ECO:0000256" key="1">
    <source>
        <dbReference type="ARBA" id="ARBA00006484"/>
    </source>
</evidence>
<organism evidence="3 4">
    <name type="scientific">Kitasatospora arboriphila</name>
    <dbReference type="NCBI Taxonomy" id="258052"/>
    <lineage>
        <taxon>Bacteria</taxon>
        <taxon>Bacillati</taxon>
        <taxon>Actinomycetota</taxon>
        <taxon>Actinomycetes</taxon>
        <taxon>Kitasatosporales</taxon>
        <taxon>Streptomycetaceae</taxon>
        <taxon>Kitasatospora</taxon>
    </lineage>
</organism>
<dbReference type="PRINTS" id="PR00081">
    <property type="entry name" value="GDHRDH"/>
</dbReference>
<evidence type="ECO:0008006" key="5">
    <source>
        <dbReference type="Google" id="ProtNLM"/>
    </source>
</evidence>
<dbReference type="InterPro" id="IPR036291">
    <property type="entry name" value="NAD(P)-bd_dom_sf"/>
</dbReference>
<accession>A0ABP4DS97</accession>
<comment type="similarity">
    <text evidence="1">Belongs to the short-chain dehydrogenases/reductases (SDR) family.</text>
</comment>
<dbReference type="Pfam" id="PF13561">
    <property type="entry name" value="adh_short_C2"/>
    <property type="match status" value="1"/>
</dbReference>
<protein>
    <recommendedName>
        <fullName evidence="5">SDR family oxidoreductase</fullName>
    </recommendedName>
</protein>
<dbReference type="PANTHER" id="PTHR24321">
    <property type="entry name" value="DEHYDROGENASES, SHORT CHAIN"/>
    <property type="match status" value="1"/>
</dbReference>
<proteinExistence type="inferred from homology"/>
<reference evidence="4" key="1">
    <citation type="journal article" date="2019" name="Int. J. Syst. Evol. Microbiol.">
        <title>The Global Catalogue of Microorganisms (GCM) 10K type strain sequencing project: providing services to taxonomists for standard genome sequencing and annotation.</title>
        <authorList>
            <consortium name="The Broad Institute Genomics Platform"/>
            <consortium name="The Broad Institute Genome Sequencing Center for Infectious Disease"/>
            <person name="Wu L."/>
            <person name="Ma J."/>
        </authorList>
    </citation>
    <scope>NUCLEOTIDE SEQUENCE [LARGE SCALE GENOMIC DNA]</scope>
    <source>
        <strain evidence="4">JCM 13002</strain>
    </source>
</reference>
<dbReference type="InterPro" id="IPR002347">
    <property type="entry name" value="SDR_fam"/>
</dbReference>
<dbReference type="SUPFAM" id="SSF51735">
    <property type="entry name" value="NAD(P)-binding Rossmann-fold domains"/>
    <property type="match status" value="1"/>
</dbReference>
<name>A0ABP4DS97_9ACTN</name>
<evidence type="ECO:0000256" key="2">
    <source>
        <dbReference type="ARBA" id="ARBA00023002"/>
    </source>
</evidence>
<gene>
    <name evidence="3" type="ORF">GCM10009663_03530</name>
</gene>
<comment type="caution">
    <text evidence="3">The sequence shown here is derived from an EMBL/GenBank/DDBJ whole genome shotgun (WGS) entry which is preliminary data.</text>
</comment>
<dbReference type="Gene3D" id="3.40.50.720">
    <property type="entry name" value="NAD(P)-binding Rossmann-like Domain"/>
    <property type="match status" value="1"/>
</dbReference>
<dbReference type="Proteomes" id="UP001499987">
    <property type="component" value="Unassembled WGS sequence"/>
</dbReference>
<dbReference type="PANTHER" id="PTHR24321:SF8">
    <property type="entry name" value="ESTRADIOL 17-BETA-DEHYDROGENASE 8-RELATED"/>
    <property type="match status" value="1"/>
</dbReference>
<sequence length="219" mass="21945">MAGAEPGVPRRLAGRVAVVTGVSGFAGEAGAAVARRLAAEGARVVCADPDEKAGQAVARSVGGLFVHTDPLDEYMVEALFDEAYETLGGVDAVVNGPCGAPPADGPALEVPPDTWRVVQDTRLTAVFFCCRAALPYLRRHGHGSVVNLAGPAAEGGLAAAVAAAGVGALTRELADAFGPEGIRFNALGGGDAERLAAAAAWLASDDSAGVNGSLVRFSP</sequence>